<gene>
    <name evidence="1" type="ORF">LX69_00255</name>
</gene>
<keyword evidence="2" id="KW-1185">Reference proteome</keyword>
<accession>A0A2W7NJ31</accession>
<reference evidence="1 2" key="1">
    <citation type="submission" date="2018-06" db="EMBL/GenBank/DDBJ databases">
        <title>Genomic Encyclopedia of Archaeal and Bacterial Type Strains, Phase II (KMG-II): from individual species to whole genera.</title>
        <authorList>
            <person name="Goeker M."/>
        </authorList>
    </citation>
    <scope>NUCLEOTIDE SEQUENCE [LARGE SCALE GENOMIC DNA]</scope>
    <source>
        <strain evidence="1 2">DSM 6779</strain>
    </source>
</reference>
<evidence type="ECO:0000313" key="2">
    <source>
        <dbReference type="Proteomes" id="UP000249239"/>
    </source>
</evidence>
<evidence type="ECO:0000313" key="1">
    <source>
        <dbReference type="EMBL" id="PZX20258.1"/>
    </source>
</evidence>
<protein>
    <submittedName>
        <fullName evidence="1">Uncharacterized protein</fullName>
    </submittedName>
</protein>
<dbReference type="EMBL" id="QKZK01000002">
    <property type="protein sequence ID" value="PZX20258.1"/>
    <property type="molecule type" value="Genomic_DNA"/>
</dbReference>
<dbReference type="AlphaFoldDB" id="A0A2W7NJ31"/>
<comment type="caution">
    <text evidence="1">The sequence shown here is derived from an EMBL/GenBank/DDBJ whole genome shotgun (WGS) entry which is preliminary data.</text>
</comment>
<dbReference type="Proteomes" id="UP000249239">
    <property type="component" value="Unassembled WGS sequence"/>
</dbReference>
<name>A0A2W7NJ31_9BACT</name>
<proteinExistence type="predicted"/>
<sequence>MPVFFNVSPALFALVLILVSCLEEIFVGENRLSDLSPMRLTFVSFVFF</sequence>
<organism evidence="1 2">
    <name type="scientific">Breznakibacter xylanolyticus</name>
    <dbReference type="NCBI Taxonomy" id="990"/>
    <lineage>
        <taxon>Bacteria</taxon>
        <taxon>Pseudomonadati</taxon>
        <taxon>Bacteroidota</taxon>
        <taxon>Bacteroidia</taxon>
        <taxon>Marinilabiliales</taxon>
        <taxon>Marinilabiliaceae</taxon>
        <taxon>Breznakibacter</taxon>
    </lineage>
</organism>